<dbReference type="InterPro" id="IPR035992">
    <property type="entry name" value="Ricin_B-like_lectins"/>
</dbReference>
<dbReference type="InterPro" id="IPR000772">
    <property type="entry name" value="Ricin_B_lectin"/>
</dbReference>
<dbReference type="SMART" id="SM00458">
    <property type="entry name" value="RICIN"/>
    <property type="match status" value="1"/>
</dbReference>
<dbReference type="CDD" id="cd00161">
    <property type="entry name" value="beta-trefoil_Ricin-like"/>
    <property type="match status" value="1"/>
</dbReference>
<dbReference type="EMBL" id="CP033073">
    <property type="protein sequence ID" value="AYN43358.1"/>
    <property type="molecule type" value="Genomic_DNA"/>
</dbReference>
<feature type="signal peptide" evidence="1">
    <location>
        <begin position="1"/>
        <end position="21"/>
    </location>
</feature>
<reference evidence="3 4" key="1">
    <citation type="submission" date="2018-10" db="EMBL/GenBank/DDBJ databases">
        <title>The genome of Streptomyces dangxiongensis Z022.</title>
        <authorList>
            <person name="Zhang B."/>
        </authorList>
    </citation>
    <scope>NUCLEOTIDE SEQUENCE [LARGE SCALE GENOMIC DNA]</scope>
    <source>
        <strain evidence="3 4">Z022</strain>
    </source>
</reference>
<dbReference type="Gene3D" id="2.80.10.50">
    <property type="match status" value="2"/>
</dbReference>
<dbReference type="Gene3D" id="3.40.50.1110">
    <property type="entry name" value="SGNH hydrolase"/>
    <property type="match status" value="1"/>
</dbReference>
<sequence length="531" mass="54159">MGAVALAVVGLSLVPVHQAGAATGPQDGHVYALTAAHSGKNAQVQSASSANAVNVVQDAPSGDPTQLWQAVAHGGGSFSLVNINSGKCADVSGASTSAGAQVVQWPCTGDGNQRWTFNGSAIVSVNSGMCLDVSGSATADGAPLVQWPCNSNGNQQWSLTERPRVASFGPGMAAGGDTFSEQTLRMVVHPSAAGSGVRIRLSNLRSSTALLVGAVDAAVRSGGAAAVPGTHRTVTFGGSGSLTIAAGAELTSDVIPMSVTAGQDLLVSLYLPGRTGASTFHRDAFQTSYRSAAGSGNHTGDDAGTTFTTSMWSWYCVSGVDVVPSAVTTGTVVAFGDSITDGYNTTTDANRRWPDRLAARLQSASGGPRLAVADAGMSGNMVLRATGWDPQGPAAVDRFAHDALGQPGVRDVIFMEGINDINGTPSLTADRLINGYKNIIAQAHAAGVRIIGGTMLPNSTQTSGLAGIRVTVNNWIRTSGAFDAAVDFDAVIRDPDNPAQMLPAYDSGDHLHPNDVGMQAMANAVDLSTLR</sequence>
<gene>
    <name evidence="3" type="ORF">D9753_35970</name>
</gene>
<evidence type="ECO:0000313" key="4">
    <source>
        <dbReference type="Proteomes" id="UP000268329"/>
    </source>
</evidence>
<dbReference type="AlphaFoldDB" id="A0A3G2JLP6"/>
<dbReference type="CDD" id="cd01830">
    <property type="entry name" value="XynE_like"/>
    <property type="match status" value="1"/>
</dbReference>
<dbReference type="PROSITE" id="PS50231">
    <property type="entry name" value="RICIN_B_LECTIN"/>
    <property type="match status" value="1"/>
</dbReference>
<evidence type="ECO:0000313" key="3">
    <source>
        <dbReference type="EMBL" id="AYN43358.1"/>
    </source>
</evidence>
<evidence type="ECO:0000259" key="2">
    <source>
        <dbReference type="SMART" id="SM00458"/>
    </source>
</evidence>
<dbReference type="InterPro" id="IPR053140">
    <property type="entry name" value="GDSL_Rv0518-like"/>
</dbReference>
<dbReference type="PANTHER" id="PTHR43784:SF2">
    <property type="entry name" value="GDSL-LIKE LIPASE_ACYLHYDROLASE, PUTATIVE (AFU_ORTHOLOGUE AFUA_2G00820)-RELATED"/>
    <property type="match status" value="1"/>
</dbReference>
<feature type="domain" description="Ricin B lectin" evidence="2">
    <location>
        <begin position="28"/>
        <end position="160"/>
    </location>
</feature>
<dbReference type="RefSeq" id="WP_121790784.1">
    <property type="nucleotide sequence ID" value="NZ_CP033073.1"/>
</dbReference>
<dbReference type="Pfam" id="PF00652">
    <property type="entry name" value="Ricin_B_lectin"/>
    <property type="match status" value="1"/>
</dbReference>
<proteinExistence type="predicted"/>
<accession>A0A3G2JLP6</accession>
<dbReference type="Pfam" id="PF13472">
    <property type="entry name" value="Lipase_GDSL_2"/>
    <property type="match status" value="1"/>
</dbReference>
<evidence type="ECO:0000256" key="1">
    <source>
        <dbReference type="SAM" id="SignalP"/>
    </source>
</evidence>
<dbReference type="SUPFAM" id="SSF50370">
    <property type="entry name" value="Ricin B-like lectins"/>
    <property type="match status" value="1"/>
</dbReference>
<dbReference type="PANTHER" id="PTHR43784">
    <property type="entry name" value="GDSL-LIKE LIPASE/ACYLHYDROLASE, PUTATIVE (AFU_ORTHOLOGUE AFUA_2G00820)-RELATED"/>
    <property type="match status" value="1"/>
</dbReference>
<protein>
    <recommendedName>
        <fullName evidence="2">Ricin B lectin domain-containing protein</fullName>
    </recommendedName>
</protein>
<dbReference type="OrthoDB" id="1828825at2"/>
<dbReference type="KEGG" id="sdd:D9753_35970"/>
<name>A0A3G2JLP6_9ACTN</name>
<dbReference type="InterPro" id="IPR036514">
    <property type="entry name" value="SGNH_hydro_sf"/>
</dbReference>
<dbReference type="SUPFAM" id="SSF52266">
    <property type="entry name" value="SGNH hydrolase"/>
    <property type="match status" value="1"/>
</dbReference>
<dbReference type="Proteomes" id="UP000268329">
    <property type="component" value="Chromosome"/>
</dbReference>
<dbReference type="InterPro" id="IPR013830">
    <property type="entry name" value="SGNH_hydro"/>
</dbReference>
<keyword evidence="4" id="KW-1185">Reference proteome</keyword>
<organism evidence="3 4">
    <name type="scientific">Streptomyces dangxiongensis</name>
    <dbReference type="NCBI Taxonomy" id="1442032"/>
    <lineage>
        <taxon>Bacteria</taxon>
        <taxon>Bacillati</taxon>
        <taxon>Actinomycetota</taxon>
        <taxon>Actinomycetes</taxon>
        <taxon>Kitasatosporales</taxon>
        <taxon>Streptomycetaceae</taxon>
        <taxon>Streptomyces</taxon>
    </lineage>
</organism>
<keyword evidence="1" id="KW-0732">Signal</keyword>
<feature type="chain" id="PRO_5018124713" description="Ricin B lectin domain-containing protein" evidence="1">
    <location>
        <begin position="22"/>
        <end position="531"/>
    </location>
</feature>